<proteinExistence type="predicted"/>
<dbReference type="OrthoDB" id="3847604at2"/>
<dbReference type="PANTHER" id="PTHR40765:SF2">
    <property type="entry name" value="ESX-2 SECRETION SYSTEM ATPASE ECCB2"/>
    <property type="match status" value="1"/>
</dbReference>
<keyword evidence="2" id="KW-1185">Reference proteome</keyword>
<dbReference type="GO" id="GO:0005576">
    <property type="term" value="C:extracellular region"/>
    <property type="evidence" value="ECO:0007669"/>
    <property type="project" value="TreeGrafter"/>
</dbReference>
<reference evidence="1 2" key="1">
    <citation type="submission" date="2017-02" db="EMBL/GenBank/DDBJ databases">
        <title>The new phylogeny of genus Mycobacterium.</title>
        <authorList>
            <person name="Tortoli E."/>
            <person name="Trovato A."/>
            <person name="Cirillo D.M."/>
        </authorList>
    </citation>
    <scope>NUCLEOTIDE SEQUENCE [LARGE SCALE GENOMIC DNA]</scope>
    <source>
        <strain evidence="1 2">DSM 45633</strain>
    </source>
</reference>
<comment type="caution">
    <text evidence="1">The sequence shown here is derived from an EMBL/GenBank/DDBJ whole genome shotgun (WGS) entry which is preliminary data.</text>
</comment>
<protein>
    <submittedName>
        <fullName evidence="1">Type VII secretion protein EccB</fullName>
    </submittedName>
</protein>
<gene>
    <name evidence="1" type="ORF">BST33_13230</name>
</gene>
<dbReference type="InterPro" id="IPR007795">
    <property type="entry name" value="T7SS_EccB"/>
</dbReference>
<dbReference type="PANTHER" id="PTHR40765">
    <property type="entry name" value="ESX-2 SECRETION SYSTEM ATPASE ECCB2"/>
    <property type="match status" value="1"/>
</dbReference>
<dbReference type="NCBIfam" id="TIGR03919">
    <property type="entry name" value="T7SS_EccB"/>
    <property type="match status" value="1"/>
</dbReference>
<dbReference type="InterPro" id="IPR044857">
    <property type="entry name" value="T7SS_EccB_R1"/>
</dbReference>
<dbReference type="EMBL" id="MVHZ01000014">
    <property type="protein sequence ID" value="ORA99737.1"/>
    <property type="molecule type" value="Genomic_DNA"/>
</dbReference>
<name>A0A7I7R2M7_9MYCO</name>
<dbReference type="AlphaFoldDB" id="A0A7I7R2M7"/>
<organism evidence="1 2">
    <name type="scientific">Mycolicibacter minnesotensis</name>
    <dbReference type="NCBI Taxonomy" id="1118379"/>
    <lineage>
        <taxon>Bacteria</taxon>
        <taxon>Bacillati</taxon>
        <taxon>Actinomycetota</taxon>
        <taxon>Actinomycetes</taxon>
        <taxon>Mycobacteriales</taxon>
        <taxon>Mycobacteriaceae</taxon>
        <taxon>Mycolicibacter</taxon>
    </lineage>
</organism>
<dbReference type="RefSeq" id="WP_083026743.1">
    <property type="nucleotide sequence ID" value="NZ_AP022589.1"/>
</dbReference>
<evidence type="ECO:0000313" key="1">
    <source>
        <dbReference type="EMBL" id="ORA99737.1"/>
    </source>
</evidence>
<evidence type="ECO:0000313" key="2">
    <source>
        <dbReference type="Proteomes" id="UP000192320"/>
    </source>
</evidence>
<accession>A0A7I7R2M7</accession>
<dbReference type="Pfam" id="PF05108">
    <property type="entry name" value="T7SS_ESX1_EccB"/>
    <property type="match status" value="2"/>
</dbReference>
<dbReference type="Gene3D" id="3.30.2390.20">
    <property type="entry name" value="Type VII secretion system EccB, repeat 1 domain"/>
    <property type="match status" value="1"/>
</dbReference>
<sequence>MPGRSSTQLQLSAHRFLARRMERALRCGLVMGAPVPGRAALSLGSLLSTLLGAGMVVLAVLQPQPGLGDAPIVLDRATGALYARIGDTLYPVYNLASARLIAGAADPRPVDGAAVGRARRGPPLGIPGAPGGIGVALPAAVTWSLCEDSHGVTLIVGVEPPQSARLDPRQPILVSSESGSTYLLRNGRRAAVGGTDPLLDSSVPRPVTALLLNVIPEVPPAVSEDPADRHEVGLTPATLCAHWRADDPAGITLSSGVRLPAGETPTALAGADGSGPALDGIYLPAGHIAYVRAVDTAGHPSGSGYLITDIGVRFTVDDAGAARSLGLPAVAAGVPWPMLAGLPAGPRLSRDQALQGLGGAPGPALPGP</sequence>
<dbReference type="Proteomes" id="UP000192320">
    <property type="component" value="Unassembled WGS sequence"/>
</dbReference>